<evidence type="ECO:0000256" key="2">
    <source>
        <dbReference type="ARBA" id="ARBA00022679"/>
    </source>
</evidence>
<evidence type="ECO:0000256" key="1">
    <source>
        <dbReference type="ARBA" id="ARBA00009924"/>
    </source>
</evidence>
<evidence type="ECO:0000313" key="9">
    <source>
        <dbReference type="Proteomes" id="UP000542776"/>
    </source>
</evidence>
<sequence>MTGETKHSKARDHRPLSRLDMGATIDKHEYETRLETIQTTFQKIQQAYLHTGDSAVVVFEGWDAAGKGGTIRRMSSVMDPRGFKVWPIAAPTEQDLKHHYLSRFWQRLPGQGEICVFDRSWYGRVLVERVEGFATPAQWGRAYEEINDFERLLTDAGTRIVKLFLYITPDEQLQRFEDRMKDPLKRWKLSYEDFRNRERWDDYLDAANEMIERTSSRSAPWIALPANDKKYARIEALGAIADRLSEGVDLNPLPIDDKLERQYERMLEADRKASKKD</sequence>
<evidence type="ECO:0000259" key="7">
    <source>
        <dbReference type="Pfam" id="PF03976"/>
    </source>
</evidence>
<dbReference type="AlphaFoldDB" id="A0A7W6EH18"/>
<dbReference type="PIRSF" id="PIRSF028756">
    <property type="entry name" value="PPK2_prd"/>
    <property type="match status" value="1"/>
</dbReference>
<evidence type="ECO:0000313" key="8">
    <source>
        <dbReference type="EMBL" id="MBB3998263.1"/>
    </source>
</evidence>
<dbReference type="Proteomes" id="UP000542776">
    <property type="component" value="Unassembled WGS sequence"/>
</dbReference>
<dbReference type="PANTHER" id="PTHR34383">
    <property type="entry name" value="POLYPHOSPHATE:AMP PHOSPHOTRANSFERASE-RELATED"/>
    <property type="match status" value="1"/>
</dbReference>
<reference evidence="8 9" key="1">
    <citation type="submission" date="2020-08" db="EMBL/GenBank/DDBJ databases">
        <title>Genomic Encyclopedia of Type Strains, Phase IV (KMG-IV): sequencing the most valuable type-strain genomes for metagenomic binning, comparative biology and taxonomic classification.</title>
        <authorList>
            <person name="Goeker M."/>
        </authorList>
    </citation>
    <scope>NUCLEOTIDE SEQUENCE [LARGE SCALE GENOMIC DNA]</scope>
    <source>
        <strain evidence="8 9">DSM 102238</strain>
    </source>
</reference>
<feature type="domain" description="Polyphosphate kinase-2-related" evidence="7">
    <location>
        <begin position="25"/>
        <end position="243"/>
    </location>
</feature>
<dbReference type="PANTHER" id="PTHR34383:SF3">
    <property type="entry name" value="POLYPHOSPHATE:AMP PHOSPHOTRANSFERASE"/>
    <property type="match status" value="1"/>
</dbReference>
<dbReference type="EMBL" id="JACIEK010000004">
    <property type="protein sequence ID" value="MBB3998263.1"/>
    <property type="molecule type" value="Genomic_DNA"/>
</dbReference>
<organism evidence="8 9">
    <name type="scientific">Aureimonas pseudogalii</name>
    <dbReference type="NCBI Taxonomy" id="1744844"/>
    <lineage>
        <taxon>Bacteria</taxon>
        <taxon>Pseudomonadati</taxon>
        <taxon>Pseudomonadota</taxon>
        <taxon>Alphaproteobacteria</taxon>
        <taxon>Hyphomicrobiales</taxon>
        <taxon>Aurantimonadaceae</taxon>
        <taxon>Aureimonas</taxon>
    </lineage>
</organism>
<feature type="region of interest" description="Disordered" evidence="6">
    <location>
        <begin position="1"/>
        <end position="22"/>
    </location>
</feature>
<dbReference type="GO" id="GO:0008976">
    <property type="term" value="F:polyphosphate kinase activity"/>
    <property type="evidence" value="ECO:0007669"/>
    <property type="project" value="InterPro"/>
</dbReference>
<keyword evidence="2" id="KW-0808">Transferase</keyword>
<dbReference type="InterPro" id="IPR016898">
    <property type="entry name" value="Polyphosphate_phosphotransfera"/>
</dbReference>
<comment type="catalytic activity">
    <reaction evidence="5">
        <text>[phosphate](n) + ATP = [phosphate](n+1) + ADP</text>
        <dbReference type="Rhea" id="RHEA:19573"/>
        <dbReference type="Rhea" id="RHEA-COMP:9859"/>
        <dbReference type="Rhea" id="RHEA-COMP:14280"/>
        <dbReference type="ChEBI" id="CHEBI:16838"/>
        <dbReference type="ChEBI" id="CHEBI:30616"/>
        <dbReference type="ChEBI" id="CHEBI:456216"/>
    </reaction>
    <physiologicalReaction direction="right-to-left" evidence="5">
        <dbReference type="Rhea" id="RHEA:19575"/>
    </physiologicalReaction>
</comment>
<protein>
    <submittedName>
        <fullName evidence="8">Polyphosphate kinase 2 (PPK2 family)</fullName>
    </submittedName>
</protein>
<evidence type="ECO:0000256" key="6">
    <source>
        <dbReference type="SAM" id="MobiDB-lite"/>
    </source>
</evidence>
<keyword evidence="3 8" id="KW-0418">Kinase</keyword>
<evidence type="ECO:0000256" key="5">
    <source>
        <dbReference type="ARBA" id="ARBA00024500"/>
    </source>
</evidence>
<comment type="similarity">
    <text evidence="1">Belongs to the polyphosphate kinase 2 (PPK2) family. Class I subfamily.</text>
</comment>
<dbReference type="Pfam" id="PF03976">
    <property type="entry name" value="PPK2"/>
    <property type="match status" value="1"/>
</dbReference>
<evidence type="ECO:0000256" key="4">
    <source>
        <dbReference type="ARBA" id="ARBA00023310"/>
    </source>
</evidence>
<dbReference type="Gene3D" id="3.40.50.300">
    <property type="entry name" value="P-loop containing nucleotide triphosphate hydrolases"/>
    <property type="match status" value="1"/>
</dbReference>
<dbReference type="RefSeq" id="WP_183199796.1">
    <property type="nucleotide sequence ID" value="NZ_JACIEK010000004.1"/>
</dbReference>
<evidence type="ECO:0000256" key="3">
    <source>
        <dbReference type="ARBA" id="ARBA00022777"/>
    </source>
</evidence>
<dbReference type="GO" id="GO:0006754">
    <property type="term" value="P:ATP biosynthetic process"/>
    <property type="evidence" value="ECO:0007669"/>
    <property type="project" value="UniProtKB-KW"/>
</dbReference>
<gene>
    <name evidence="8" type="ORF">GGR04_002102</name>
</gene>
<proteinExistence type="inferred from homology"/>
<keyword evidence="9" id="KW-1185">Reference proteome</keyword>
<dbReference type="InterPro" id="IPR022488">
    <property type="entry name" value="PPK2-related"/>
</dbReference>
<name>A0A7W6EH18_9HYPH</name>
<dbReference type="SUPFAM" id="SSF52540">
    <property type="entry name" value="P-loop containing nucleoside triphosphate hydrolases"/>
    <property type="match status" value="1"/>
</dbReference>
<feature type="compositionally biased region" description="Basic and acidic residues" evidence="6">
    <location>
        <begin position="1"/>
        <end position="17"/>
    </location>
</feature>
<comment type="caution">
    <text evidence="8">The sequence shown here is derived from an EMBL/GenBank/DDBJ whole genome shotgun (WGS) entry which is preliminary data.</text>
</comment>
<keyword evidence="4" id="KW-0066">ATP synthesis</keyword>
<dbReference type="InterPro" id="IPR027417">
    <property type="entry name" value="P-loop_NTPase"/>
</dbReference>
<accession>A0A7W6EH18</accession>